<protein>
    <submittedName>
        <fullName evidence="6">LysR family transcriptional regulator</fullName>
    </submittedName>
</protein>
<evidence type="ECO:0000256" key="4">
    <source>
        <dbReference type="ARBA" id="ARBA00023163"/>
    </source>
</evidence>
<dbReference type="Pfam" id="PF00126">
    <property type="entry name" value="HTH_1"/>
    <property type="match status" value="1"/>
</dbReference>
<accession>A0A2U2CFT3</accession>
<sequence>MTVKSYLPPLRALQAFEAFGRLGSVTGAAQELGVTSGAISQQLKVLEEHLSMKLINKDGRRAALSNEALAYHKLIAEGFDRLRMAHTLVQRTKMGADLKVSGLPTLLLKWLNPLLHDIQAHLDDVPLRLEATHLEPDPDLTNDMFRLTYGSIAQRFPHARVLFTDHSFPACSPAFLKQHPEARTAEGLLRLPLIEIDWGPAYSSVPRWADWFAANGVRGASFKPVAVHSLSSSALEAAAGGQGVVLAQRSFSRFDLELGRLVRLSQDSLSMPEPYFVCWGDTTLNQPKAREFLNWLMATSRKYTTDEQDI</sequence>
<dbReference type="InterPro" id="IPR058163">
    <property type="entry name" value="LysR-type_TF_proteobact-type"/>
</dbReference>
<dbReference type="PANTHER" id="PTHR30537">
    <property type="entry name" value="HTH-TYPE TRANSCRIPTIONAL REGULATOR"/>
    <property type="match status" value="1"/>
</dbReference>
<dbReference type="GO" id="GO:0006351">
    <property type="term" value="P:DNA-templated transcription"/>
    <property type="evidence" value="ECO:0007669"/>
    <property type="project" value="TreeGrafter"/>
</dbReference>
<dbReference type="SUPFAM" id="SSF53850">
    <property type="entry name" value="Periplasmic binding protein-like II"/>
    <property type="match status" value="1"/>
</dbReference>
<keyword evidence="7" id="KW-1185">Reference proteome</keyword>
<reference evidence="6 7" key="1">
    <citation type="submission" date="2018-05" db="EMBL/GenBank/DDBJ databases">
        <title>Pararhodobacter marina sp. nov., isolated from deep-sea water of the Indian Ocean.</title>
        <authorList>
            <person name="Lai Q.Sr."/>
            <person name="Liu X."/>
            <person name="Shao Z."/>
        </authorList>
    </citation>
    <scope>NUCLEOTIDE SEQUENCE [LARGE SCALE GENOMIC DNA]</scope>
    <source>
        <strain evidence="6 7">CIC4N-9</strain>
    </source>
</reference>
<dbReference type="PANTHER" id="PTHR30537:SF79">
    <property type="entry name" value="TRANSCRIPTIONAL REGULATOR-RELATED"/>
    <property type="match status" value="1"/>
</dbReference>
<keyword evidence="2" id="KW-0805">Transcription regulation</keyword>
<dbReference type="InterPro" id="IPR000847">
    <property type="entry name" value="LysR_HTH_N"/>
</dbReference>
<dbReference type="InterPro" id="IPR036388">
    <property type="entry name" value="WH-like_DNA-bd_sf"/>
</dbReference>
<dbReference type="GO" id="GO:0003700">
    <property type="term" value="F:DNA-binding transcription factor activity"/>
    <property type="evidence" value="ECO:0007669"/>
    <property type="project" value="InterPro"/>
</dbReference>
<organism evidence="6 7">
    <name type="scientific">Pararhodobacter marinus</name>
    <dbReference type="NCBI Taxonomy" id="2184063"/>
    <lineage>
        <taxon>Bacteria</taxon>
        <taxon>Pseudomonadati</taxon>
        <taxon>Pseudomonadota</taxon>
        <taxon>Alphaproteobacteria</taxon>
        <taxon>Rhodobacterales</taxon>
        <taxon>Paracoccaceae</taxon>
        <taxon>Pararhodobacter</taxon>
    </lineage>
</organism>
<dbReference type="Gene3D" id="1.10.10.10">
    <property type="entry name" value="Winged helix-like DNA-binding domain superfamily/Winged helix DNA-binding domain"/>
    <property type="match status" value="1"/>
</dbReference>
<dbReference type="EMBL" id="QEYD01000002">
    <property type="protein sequence ID" value="PWE30746.1"/>
    <property type="molecule type" value="Genomic_DNA"/>
</dbReference>
<dbReference type="GO" id="GO:0043565">
    <property type="term" value="F:sequence-specific DNA binding"/>
    <property type="evidence" value="ECO:0007669"/>
    <property type="project" value="TreeGrafter"/>
</dbReference>
<comment type="similarity">
    <text evidence="1">Belongs to the LysR transcriptional regulatory family.</text>
</comment>
<dbReference type="InterPro" id="IPR005119">
    <property type="entry name" value="LysR_subst-bd"/>
</dbReference>
<evidence type="ECO:0000313" key="7">
    <source>
        <dbReference type="Proteomes" id="UP000244940"/>
    </source>
</evidence>
<evidence type="ECO:0000256" key="3">
    <source>
        <dbReference type="ARBA" id="ARBA00023125"/>
    </source>
</evidence>
<dbReference type="InterPro" id="IPR036390">
    <property type="entry name" value="WH_DNA-bd_sf"/>
</dbReference>
<keyword evidence="4" id="KW-0804">Transcription</keyword>
<dbReference type="Pfam" id="PF03466">
    <property type="entry name" value="LysR_substrate"/>
    <property type="match status" value="1"/>
</dbReference>
<evidence type="ECO:0000256" key="2">
    <source>
        <dbReference type="ARBA" id="ARBA00023015"/>
    </source>
</evidence>
<gene>
    <name evidence="6" type="ORF">C4N9_03025</name>
</gene>
<dbReference type="Proteomes" id="UP000244940">
    <property type="component" value="Unassembled WGS sequence"/>
</dbReference>
<keyword evidence="3" id="KW-0238">DNA-binding</keyword>
<evidence type="ECO:0000256" key="1">
    <source>
        <dbReference type="ARBA" id="ARBA00009437"/>
    </source>
</evidence>
<evidence type="ECO:0000259" key="5">
    <source>
        <dbReference type="PROSITE" id="PS50931"/>
    </source>
</evidence>
<feature type="domain" description="HTH lysR-type" evidence="5">
    <location>
        <begin position="8"/>
        <end position="65"/>
    </location>
</feature>
<dbReference type="PROSITE" id="PS50931">
    <property type="entry name" value="HTH_LYSR"/>
    <property type="match status" value="1"/>
</dbReference>
<evidence type="ECO:0000313" key="6">
    <source>
        <dbReference type="EMBL" id="PWE30746.1"/>
    </source>
</evidence>
<dbReference type="SUPFAM" id="SSF46785">
    <property type="entry name" value="Winged helix' DNA-binding domain"/>
    <property type="match status" value="1"/>
</dbReference>
<dbReference type="AlphaFoldDB" id="A0A2U2CFT3"/>
<dbReference type="Gene3D" id="3.40.190.10">
    <property type="entry name" value="Periplasmic binding protein-like II"/>
    <property type="match status" value="2"/>
</dbReference>
<comment type="caution">
    <text evidence="6">The sequence shown here is derived from an EMBL/GenBank/DDBJ whole genome shotgun (WGS) entry which is preliminary data.</text>
</comment>
<proteinExistence type="inferred from homology"/>
<name>A0A2U2CFT3_9RHOB</name>